<sequence length="128" mass="13981">MRCADCHPAPSTSDTPLLPHLHSSACRWPRSMLCVSRKCQATVRAKSGIYEHAAASGTQLLGRCGGRAGDGAGCVGWRPVPLLPSSVPRCPRSHWLLQLTPSENMRIIMFFRKLLQWADGSEEKGVIT</sequence>
<dbReference type="Proteomes" id="UP000807115">
    <property type="component" value="Chromosome 8"/>
</dbReference>
<name>A0A921QGX9_SORBI</name>
<comment type="caution">
    <text evidence="1">The sequence shown here is derived from an EMBL/GenBank/DDBJ whole genome shotgun (WGS) entry which is preliminary data.</text>
</comment>
<organism evidence="1 2">
    <name type="scientific">Sorghum bicolor</name>
    <name type="common">Sorghum</name>
    <name type="synonym">Sorghum vulgare</name>
    <dbReference type="NCBI Taxonomy" id="4558"/>
    <lineage>
        <taxon>Eukaryota</taxon>
        <taxon>Viridiplantae</taxon>
        <taxon>Streptophyta</taxon>
        <taxon>Embryophyta</taxon>
        <taxon>Tracheophyta</taxon>
        <taxon>Spermatophyta</taxon>
        <taxon>Magnoliopsida</taxon>
        <taxon>Liliopsida</taxon>
        <taxon>Poales</taxon>
        <taxon>Poaceae</taxon>
        <taxon>PACMAD clade</taxon>
        <taxon>Panicoideae</taxon>
        <taxon>Andropogonodae</taxon>
        <taxon>Andropogoneae</taxon>
        <taxon>Sorghinae</taxon>
        <taxon>Sorghum</taxon>
    </lineage>
</organism>
<dbReference type="AlphaFoldDB" id="A0A921QGX9"/>
<gene>
    <name evidence="1" type="ORF">BDA96_08G091600</name>
</gene>
<evidence type="ECO:0000313" key="2">
    <source>
        <dbReference type="Proteomes" id="UP000807115"/>
    </source>
</evidence>
<reference evidence="1" key="2">
    <citation type="submission" date="2020-10" db="EMBL/GenBank/DDBJ databases">
        <authorList>
            <person name="Cooper E.A."/>
            <person name="Brenton Z.W."/>
            <person name="Flinn B.S."/>
            <person name="Jenkins J."/>
            <person name="Shu S."/>
            <person name="Flowers D."/>
            <person name="Luo F."/>
            <person name="Wang Y."/>
            <person name="Xia P."/>
            <person name="Barry K."/>
            <person name="Daum C."/>
            <person name="Lipzen A."/>
            <person name="Yoshinaga Y."/>
            <person name="Schmutz J."/>
            <person name="Saski C."/>
            <person name="Vermerris W."/>
            <person name="Kresovich S."/>
        </authorList>
    </citation>
    <scope>NUCLEOTIDE SEQUENCE</scope>
</reference>
<dbReference type="EMBL" id="CM027687">
    <property type="protein sequence ID" value="KAG0520642.1"/>
    <property type="molecule type" value="Genomic_DNA"/>
</dbReference>
<evidence type="ECO:0000313" key="1">
    <source>
        <dbReference type="EMBL" id="KAG0520642.1"/>
    </source>
</evidence>
<protein>
    <submittedName>
        <fullName evidence="1">Uncharacterized protein</fullName>
    </submittedName>
</protein>
<reference evidence="1" key="1">
    <citation type="journal article" date="2019" name="BMC Genomics">
        <title>A new reference genome for Sorghum bicolor reveals high levels of sequence similarity between sweet and grain genotypes: implications for the genetics of sugar metabolism.</title>
        <authorList>
            <person name="Cooper E.A."/>
            <person name="Brenton Z.W."/>
            <person name="Flinn B.S."/>
            <person name="Jenkins J."/>
            <person name="Shu S."/>
            <person name="Flowers D."/>
            <person name="Luo F."/>
            <person name="Wang Y."/>
            <person name="Xia P."/>
            <person name="Barry K."/>
            <person name="Daum C."/>
            <person name="Lipzen A."/>
            <person name="Yoshinaga Y."/>
            <person name="Schmutz J."/>
            <person name="Saski C."/>
            <person name="Vermerris W."/>
            <person name="Kresovich S."/>
        </authorList>
    </citation>
    <scope>NUCLEOTIDE SEQUENCE</scope>
</reference>
<accession>A0A921QGX9</accession>
<proteinExistence type="predicted"/>